<dbReference type="SUPFAM" id="SSF50630">
    <property type="entry name" value="Acid proteases"/>
    <property type="match status" value="1"/>
</dbReference>
<organism evidence="6 7">
    <name type="scientific">Popillia japonica</name>
    <name type="common">Japanese beetle</name>
    <dbReference type="NCBI Taxonomy" id="7064"/>
    <lineage>
        <taxon>Eukaryota</taxon>
        <taxon>Metazoa</taxon>
        <taxon>Ecdysozoa</taxon>
        <taxon>Arthropoda</taxon>
        <taxon>Hexapoda</taxon>
        <taxon>Insecta</taxon>
        <taxon>Pterygota</taxon>
        <taxon>Neoptera</taxon>
        <taxon>Endopterygota</taxon>
        <taxon>Coleoptera</taxon>
        <taxon>Polyphaga</taxon>
        <taxon>Scarabaeiformia</taxon>
        <taxon>Scarabaeidae</taxon>
        <taxon>Rutelinae</taxon>
        <taxon>Popillia</taxon>
    </lineage>
</organism>
<dbReference type="GO" id="GO:0003676">
    <property type="term" value="F:nucleic acid binding"/>
    <property type="evidence" value="ECO:0007669"/>
    <property type="project" value="InterPro"/>
</dbReference>
<dbReference type="SUPFAM" id="SSF57756">
    <property type="entry name" value="Retrovirus zinc finger-like domains"/>
    <property type="match status" value="1"/>
</dbReference>
<dbReference type="AlphaFoldDB" id="A0AAW1N7K1"/>
<dbReference type="PANTHER" id="PTHR37984">
    <property type="entry name" value="PROTEIN CBG26694"/>
    <property type="match status" value="1"/>
</dbReference>
<evidence type="ECO:0000313" key="6">
    <source>
        <dbReference type="EMBL" id="KAK9754351.1"/>
    </source>
</evidence>
<keyword evidence="7" id="KW-1185">Reference proteome</keyword>
<evidence type="ECO:0000256" key="2">
    <source>
        <dbReference type="ARBA" id="ARBA00022695"/>
    </source>
</evidence>
<protein>
    <recommendedName>
        <fullName evidence="5">CCHC-type domain-containing protein</fullName>
    </recommendedName>
</protein>
<dbReference type="EMBL" id="JASPKY010000008">
    <property type="protein sequence ID" value="KAK9754351.1"/>
    <property type="molecule type" value="Genomic_DNA"/>
</dbReference>
<name>A0AAW1N7K1_POPJA</name>
<dbReference type="GO" id="GO:0004519">
    <property type="term" value="F:endonuclease activity"/>
    <property type="evidence" value="ECO:0007669"/>
    <property type="project" value="UniProtKB-KW"/>
</dbReference>
<keyword evidence="3" id="KW-0540">Nuclease</keyword>
<accession>A0AAW1N7K1</accession>
<dbReference type="InterPro" id="IPR021109">
    <property type="entry name" value="Peptidase_aspartic_dom_sf"/>
</dbReference>
<reference evidence="6 7" key="1">
    <citation type="journal article" date="2024" name="BMC Genomics">
        <title>De novo assembly and annotation of Popillia japonica's genome with initial clues to its potential as an invasive pest.</title>
        <authorList>
            <person name="Cucini C."/>
            <person name="Boschi S."/>
            <person name="Funari R."/>
            <person name="Cardaioli E."/>
            <person name="Iannotti N."/>
            <person name="Marturano G."/>
            <person name="Paoli F."/>
            <person name="Bruttini M."/>
            <person name="Carapelli A."/>
            <person name="Frati F."/>
            <person name="Nardi F."/>
        </authorList>
    </citation>
    <scope>NUCLEOTIDE SEQUENCE [LARGE SCALE GENOMIC DNA]</scope>
    <source>
        <strain evidence="6">DMR45628</strain>
    </source>
</reference>
<sequence length="210" mass="23935">MLEEYLKDRFVAGLASGRIKDRVSEEEHTVKLKEIIDIALKKEAALTIATAPAELNKLEIQGRRKAGSEQQKKQARVADTVRDPKKKCNVCGEADHNFFTCKYKKYKCKRCKKIGHLIKVCRLNKNRDIKNVEVENDSVNYVDIMNIQSSSSVDPYVVNLIVEGKPIKFEVDSGAGVSIIERSAYDKLCNNVRLEKTAIRLRTYEVLVFR</sequence>
<dbReference type="Proteomes" id="UP001458880">
    <property type="component" value="Unassembled WGS sequence"/>
</dbReference>
<dbReference type="GO" id="GO:0008270">
    <property type="term" value="F:zinc ion binding"/>
    <property type="evidence" value="ECO:0007669"/>
    <property type="project" value="InterPro"/>
</dbReference>
<dbReference type="PANTHER" id="PTHR37984:SF5">
    <property type="entry name" value="PROTEIN NYNRIN-LIKE"/>
    <property type="match status" value="1"/>
</dbReference>
<dbReference type="Gene3D" id="4.10.60.10">
    <property type="entry name" value="Zinc finger, CCHC-type"/>
    <property type="match status" value="1"/>
</dbReference>
<evidence type="ECO:0000256" key="3">
    <source>
        <dbReference type="ARBA" id="ARBA00022722"/>
    </source>
</evidence>
<keyword evidence="4" id="KW-0255">Endonuclease</keyword>
<evidence type="ECO:0000256" key="1">
    <source>
        <dbReference type="ARBA" id="ARBA00022679"/>
    </source>
</evidence>
<dbReference type="SMART" id="SM00343">
    <property type="entry name" value="ZnF_C2HC"/>
    <property type="match status" value="2"/>
</dbReference>
<keyword evidence="1" id="KW-0808">Transferase</keyword>
<keyword evidence="2" id="KW-0548">Nucleotidyltransferase</keyword>
<dbReference type="InterPro" id="IPR050951">
    <property type="entry name" value="Retrovirus_Pol_polyprotein"/>
</dbReference>
<evidence type="ECO:0000313" key="7">
    <source>
        <dbReference type="Proteomes" id="UP001458880"/>
    </source>
</evidence>
<proteinExistence type="predicted"/>
<dbReference type="InterPro" id="IPR036875">
    <property type="entry name" value="Znf_CCHC_sf"/>
</dbReference>
<gene>
    <name evidence="6" type="ORF">QE152_g1360</name>
</gene>
<comment type="caution">
    <text evidence="6">The sequence shown here is derived from an EMBL/GenBank/DDBJ whole genome shotgun (WGS) entry which is preliminary data.</text>
</comment>
<evidence type="ECO:0000259" key="5">
    <source>
        <dbReference type="SMART" id="SM00343"/>
    </source>
</evidence>
<feature type="domain" description="CCHC-type" evidence="5">
    <location>
        <begin position="107"/>
        <end position="123"/>
    </location>
</feature>
<dbReference type="GO" id="GO:0016779">
    <property type="term" value="F:nucleotidyltransferase activity"/>
    <property type="evidence" value="ECO:0007669"/>
    <property type="project" value="UniProtKB-KW"/>
</dbReference>
<feature type="domain" description="CCHC-type" evidence="5">
    <location>
        <begin position="87"/>
        <end position="103"/>
    </location>
</feature>
<evidence type="ECO:0000256" key="4">
    <source>
        <dbReference type="ARBA" id="ARBA00022759"/>
    </source>
</evidence>
<keyword evidence="4" id="KW-0378">Hydrolase</keyword>
<dbReference type="InterPro" id="IPR001878">
    <property type="entry name" value="Znf_CCHC"/>
</dbReference>